<evidence type="ECO:0000259" key="1">
    <source>
        <dbReference type="Pfam" id="PF07993"/>
    </source>
</evidence>
<name>A0AAV3W3R1_9CLOT</name>
<comment type="caution">
    <text evidence="2">The sequence shown here is derived from an EMBL/GenBank/DDBJ whole genome shotgun (WGS) entry which is preliminary data.</text>
</comment>
<organism evidence="2 3">
    <name type="scientific">Clostridium diolis</name>
    <dbReference type="NCBI Taxonomy" id="223919"/>
    <lineage>
        <taxon>Bacteria</taxon>
        <taxon>Bacillati</taxon>
        <taxon>Bacillota</taxon>
        <taxon>Clostridia</taxon>
        <taxon>Eubacteriales</taxon>
        <taxon>Clostridiaceae</taxon>
        <taxon>Clostridium</taxon>
    </lineage>
</organism>
<keyword evidence="3" id="KW-1185">Reference proteome</keyword>
<protein>
    <recommendedName>
        <fullName evidence="1">Thioester reductase (TE) domain-containing protein</fullName>
    </recommendedName>
</protein>
<dbReference type="Proteomes" id="UP000325212">
    <property type="component" value="Unassembled WGS sequence"/>
</dbReference>
<dbReference type="EMBL" id="BJLA01000017">
    <property type="protein sequence ID" value="GEA32983.1"/>
    <property type="molecule type" value="Genomic_DNA"/>
</dbReference>
<reference evidence="2 3" key="1">
    <citation type="submission" date="2019-06" db="EMBL/GenBank/DDBJ databases">
        <title>Draft genome sequence of Clostridium diolis DSM 15410.</title>
        <authorList>
            <person name="Kobayashi H."/>
            <person name="Tanizawa Y."/>
            <person name="Tohno M."/>
        </authorList>
    </citation>
    <scope>NUCLEOTIDE SEQUENCE [LARGE SCALE GENOMIC DNA]</scope>
    <source>
        <strain evidence="2 3">DSM 15410</strain>
    </source>
</reference>
<dbReference type="InterPro" id="IPR013120">
    <property type="entry name" value="FAR_NAD-bd"/>
</dbReference>
<gene>
    <name evidence="2" type="ORF">CDIOL_39060</name>
</gene>
<evidence type="ECO:0000313" key="2">
    <source>
        <dbReference type="EMBL" id="GEA32983.1"/>
    </source>
</evidence>
<proteinExistence type="predicted"/>
<sequence>MLKLNRGFNDNILITGVTGFIGRHVLYELINDFLQFNYSGEIILLIRGNSRADSFKRLKAILEHEYIPDYLRKFTLDDMLRNIKIIDGALGDDDLYDKINNSITNEKKLYVIHCAGSVNLFNNENAKSEIINNNFNGTQKLLDVLNNYTFKFTFISTAFSCGIVDGEIENDYSSYYGKSDFRNHYEQYKNTIEKIVIDYCSSRLIEYQILRPSVVVGRLIDTPLYYTSKFDVIYGWTKFFWHIRNNVGEDTIRIQMENTSKINVVPVDYVAKVIKNVFDSDIQFLNIVYPRSTVNRYMYGQMLKAIDLDKFVFVDDLPINLNKHEKFYYRLTHKVYSPYLNNIKNEYDTSYLKEIMDDDYIKEIDFINLAKFAIEHDFDDSKLSRV</sequence>
<dbReference type="RefSeq" id="WP_167514424.1">
    <property type="nucleotide sequence ID" value="NZ_CP043998.1"/>
</dbReference>
<dbReference type="AlphaFoldDB" id="A0AAV3W3R1"/>
<dbReference type="Pfam" id="PF07993">
    <property type="entry name" value="NAD_binding_4"/>
    <property type="match status" value="1"/>
</dbReference>
<feature type="domain" description="Thioester reductase (TE)" evidence="1">
    <location>
        <begin position="14"/>
        <end position="274"/>
    </location>
</feature>
<accession>A0AAV3W3R1</accession>
<dbReference type="Gene3D" id="3.40.50.720">
    <property type="entry name" value="NAD(P)-binding Rossmann-like Domain"/>
    <property type="match status" value="1"/>
</dbReference>
<dbReference type="InterPro" id="IPR036291">
    <property type="entry name" value="NAD(P)-bd_dom_sf"/>
</dbReference>
<dbReference type="PANTHER" id="PTHR43000">
    <property type="entry name" value="DTDP-D-GLUCOSE 4,6-DEHYDRATASE-RELATED"/>
    <property type="match status" value="1"/>
</dbReference>
<dbReference type="SUPFAM" id="SSF51735">
    <property type="entry name" value="NAD(P)-binding Rossmann-fold domains"/>
    <property type="match status" value="1"/>
</dbReference>
<evidence type="ECO:0000313" key="3">
    <source>
        <dbReference type="Proteomes" id="UP000325212"/>
    </source>
</evidence>